<name>A0A1M7GUB7_9FIRM</name>
<dbReference type="AlphaFoldDB" id="A0A1M7GUB7"/>
<dbReference type="Gene3D" id="3.30.1240.10">
    <property type="match status" value="1"/>
</dbReference>
<dbReference type="SFLD" id="SFLDS00003">
    <property type="entry name" value="Haloacid_Dehalogenase"/>
    <property type="match status" value="1"/>
</dbReference>
<dbReference type="NCBIfam" id="TIGR01484">
    <property type="entry name" value="HAD-SF-IIB"/>
    <property type="match status" value="1"/>
</dbReference>
<protein>
    <recommendedName>
        <fullName evidence="3">Haloacid dehalogenase-like hydrolase</fullName>
    </recommendedName>
</protein>
<dbReference type="GO" id="GO:0000287">
    <property type="term" value="F:magnesium ion binding"/>
    <property type="evidence" value="ECO:0007669"/>
    <property type="project" value="TreeGrafter"/>
</dbReference>
<dbReference type="EMBL" id="FRCP01000007">
    <property type="protein sequence ID" value="SHM19962.1"/>
    <property type="molecule type" value="Genomic_DNA"/>
</dbReference>
<dbReference type="NCBIfam" id="TIGR00099">
    <property type="entry name" value="Cof-subfamily"/>
    <property type="match status" value="1"/>
</dbReference>
<reference evidence="1 2" key="1">
    <citation type="submission" date="2016-11" db="EMBL/GenBank/DDBJ databases">
        <authorList>
            <person name="Jaros S."/>
            <person name="Januszkiewicz K."/>
            <person name="Wedrychowicz H."/>
        </authorList>
    </citation>
    <scope>NUCLEOTIDE SEQUENCE [LARGE SCALE GENOMIC DNA]</scope>
    <source>
        <strain evidence="1 2">DSM 15930</strain>
    </source>
</reference>
<dbReference type="Pfam" id="PF08282">
    <property type="entry name" value="Hydrolase_3"/>
    <property type="match status" value="1"/>
</dbReference>
<keyword evidence="2" id="KW-1185">Reference proteome</keyword>
<dbReference type="PROSITE" id="PS01229">
    <property type="entry name" value="COF_2"/>
    <property type="match status" value="1"/>
</dbReference>
<gene>
    <name evidence="1" type="ORF">SAMN02746066_01130</name>
</gene>
<dbReference type="PANTHER" id="PTHR10000:SF55">
    <property type="entry name" value="5-AMINO-6-(5-PHOSPHO-D-RIBITYLAMINO)URACIL PHOSPHATASE YCSE"/>
    <property type="match status" value="1"/>
</dbReference>
<dbReference type="CDD" id="cd07516">
    <property type="entry name" value="HAD_Pase"/>
    <property type="match status" value="1"/>
</dbReference>
<dbReference type="PROSITE" id="PS01228">
    <property type="entry name" value="COF_1"/>
    <property type="match status" value="1"/>
</dbReference>
<dbReference type="SFLD" id="SFLDG01140">
    <property type="entry name" value="C2.B:_Phosphomannomutase_and_P"/>
    <property type="match status" value="1"/>
</dbReference>
<dbReference type="RefSeq" id="WP_073284331.1">
    <property type="nucleotide sequence ID" value="NZ_FRCP01000007.1"/>
</dbReference>
<dbReference type="SUPFAM" id="SSF56784">
    <property type="entry name" value="HAD-like"/>
    <property type="match status" value="1"/>
</dbReference>
<sequence length="281" mass="31313">MKEKIIKLIAVDIDGTLVNSKKELSIRTKEVVCRAIDQGILVIPCTGRVASGIPKCITKELDISYIISANGANIWDVKQNQSIYSEGMDNKYAASMLAIIEEYDCFFDVFIAGSAFAEEERLSISNRYVGNNEFNKYIVDTRYGVIDLKNFVIASNQQVEKINLFFRDLEIRTKVLKRLQPFSECQISSGIPTNIEITRKGIHKGQTLQDLAATYNITTDEIMAIGDGENDLDMLGIAGVSVAMENAVESVRRIVDYVTKSNEEDGVAYAIEKYALEGVSY</sequence>
<accession>A0A1M7GUB7</accession>
<dbReference type="Gene3D" id="3.40.50.1000">
    <property type="entry name" value="HAD superfamily/HAD-like"/>
    <property type="match status" value="1"/>
</dbReference>
<organism evidence="1 2">
    <name type="scientific">Anaerosporobacter mobilis DSM 15930</name>
    <dbReference type="NCBI Taxonomy" id="1120996"/>
    <lineage>
        <taxon>Bacteria</taxon>
        <taxon>Bacillati</taxon>
        <taxon>Bacillota</taxon>
        <taxon>Clostridia</taxon>
        <taxon>Lachnospirales</taxon>
        <taxon>Lachnospiraceae</taxon>
        <taxon>Anaerosporobacter</taxon>
    </lineage>
</organism>
<dbReference type="SFLD" id="SFLDG01144">
    <property type="entry name" value="C2.B.4:_PGP_Like"/>
    <property type="match status" value="1"/>
</dbReference>
<evidence type="ECO:0000313" key="1">
    <source>
        <dbReference type="EMBL" id="SHM19962.1"/>
    </source>
</evidence>
<dbReference type="STRING" id="1120996.SAMN02746066_01130"/>
<dbReference type="GO" id="GO:0005829">
    <property type="term" value="C:cytosol"/>
    <property type="evidence" value="ECO:0007669"/>
    <property type="project" value="TreeGrafter"/>
</dbReference>
<dbReference type="OrthoDB" id="9781413at2"/>
<evidence type="ECO:0000313" key="2">
    <source>
        <dbReference type="Proteomes" id="UP000184038"/>
    </source>
</evidence>
<proteinExistence type="predicted"/>
<dbReference type="InterPro" id="IPR006379">
    <property type="entry name" value="HAD-SF_hydro_IIB"/>
</dbReference>
<dbReference type="InterPro" id="IPR036412">
    <property type="entry name" value="HAD-like_sf"/>
</dbReference>
<dbReference type="InterPro" id="IPR023214">
    <property type="entry name" value="HAD_sf"/>
</dbReference>
<dbReference type="PANTHER" id="PTHR10000">
    <property type="entry name" value="PHOSPHOSERINE PHOSPHATASE"/>
    <property type="match status" value="1"/>
</dbReference>
<evidence type="ECO:0008006" key="3">
    <source>
        <dbReference type="Google" id="ProtNLM"/>
    </source>
</evidence>
<dbReference type="InterPro" id="IPR000150">
    <property type="entry name" value="Cof"/>
</dbReference>
<dbReference type="Proteomes" id="UP000184038">
    <property type="component" value="Unassembled WGS sequence"/>
</dbReference>
<dbReference type="GO" id="GO:0016791">
    <property type="term" value="F:phosphatase activity"/>
    <property type="evidence" value="ECO:0007669"/>
    <property type="project" value="TreeGrafter"/>
</dbReference>